<dbReference type="Gene3D" id="2.70.70.10">
    <property type="entry name" value="Glucose Permease (Domain IIA)"/>
    <property type="match status" value="1"/>
</dbReference>
<sequence>MSINHLEFYPIMGEELNGNNTISLDMSTTNLELKEIDLLDTHAFEHYINNQLVQNKKVYGIGGYLEMRNIYQRSRVFEDSSASKFRNIHLGIDIWSTSGKAVHCPINGTLHSFRDNKGFGNYGPTIILMHSFHGELIYSLYGHLSHIDLQHLKVGQIFEKGEKIGHLGSSFENGNWPPHLHFQLIKNLKGESGDYPGVCSSSQKDWYKKNCPDPTAWLGFQAENVNRKTHNEFYN</sequence>
<dbReference type="EMBL" id="CP002955">
    <property type="protein sequence ID" value="AEL24863.1"/>
    <property type="molecule type" value="Genomic_DNA"/>
</dbReference>
<dbReference type="PANTHER" id="PTHR21666:SF289">
    <property type="entry name" value="L-ALA--D-GLU ENDOPEPTIDASE"/>
    <property type="match status" value="1"/>
</dbReference>
<feature type="domain" description="M23ase beta-sheet core" evidence="2">
    <location>
        <begin position="88"/>
        <end position="187"/>
    </location>
</feature>
<dbReference type="STRING" id="880070.Cycma_1091"/>
<evidence type="ECO:0000313" key="4">
    <source>
        <dbReference type="Proteomes" id="UP000001635"/>
    </source>
</evidence>
<accession>G0IVU6</accession>
<organism evidence="3 4">
    <name type="scientific">Cyclobacterium marinum (strain ATCC 25205 / DSM 745 / LMG 13164 / NCIMB 1802)</name>
    <name type="common">Flectobacillus marinus</name>
    <dbReference type="NCBI Taxonomy" id="880070"/>
    <lineage>
        <taxon>Bacteria</taxon>
        <taxon>Pseudomonadati</taxon>
        <taxon>Bacteroidota</taxon>
        <taxon>Cytophagia</taxon>
        <taxon>Cytophagales</taxon>
        <taxon>Cyclobacteriaceae</taxon>
        <taxon>Cyclobacterium</taxon>
    </lineage>
</organism>
<dbReference type="GO" id="GO:0004222">
    <property type="term" value="F:metalloendopeptidase activity"/>
    <property type="evidence" value="ECO:0007669"/>
    <property type="project" value="TreeGrafter"/>
</dbReference>
<dbReference type="CDD" id="cd12797">
    <property type="entry name" value="M23_peptidase"/>
    <property type="match status" value="1"/>
</dbReference>
<evidence type="ECO:0000256" key="1">
    <source>
        <dbReference type="ARBA" id="ARBA00022729"/>
    </source>
</evidence>
<protein>
    <submittedName>
        <fullName evidence="3">Peptidase M23</fullName>
    </submittedName>
</protein>
<keyword evidence="1" id="KW-0732">Signal</keyword>
<evidence type="ECO:0000259" key="2">
    <source>
        <dbReference type="Pfam" id="PF01551"/>
    </source>
</evidence>
<dbReference type="InterPro" id="IPR050570">
    <property type="entry name" value="Cell_wall_metabolism_enzyme"/>
</dbReference>
<dbReference type="SUPFAM" id="SSF51261">
    <property type="entry name" value="Duplicated hybrid motif"/>
    <property type="match status" value="1"/>
</dbReference>
<dbReference type="Pfam" id="PF01551">
    <property type="entry name" value="Peptidase_M23"/>
    <property type="match status" value="1"/>
</dbReference>
<dbReference type="PANTHER" id="PTHR21666">
    <property type="entry name" value="PEPTIDASE-RELATED"/>
    <property type="match status" value="1"/>
</dbReference>
<proteinExistence type="predicted"/>
<dbReference type="RefSeq" id="WP_014019160.1">
    <property type="nucleotide sequence ID" value="NC_015914.1"/>
</dbReference>
<name>G0IVU6_CYCMS</name>
<reference evidence="4" key="1">
    <citation type="submission" date="2011-07" db="EMBL/GenBank/DDBJ databases">
        <title>The complete genome of Cyclobacterium marinum DSM 745.</title>
        <authorList>
            <person name="Lucas S."/>
            <person name="Han J."/>
            <person name="Lapidus A."/>
            <person name="Bruce D."/>
            <person name="Goodwin L."/>
            <person name="Pitluck S."/>
            <person name="Peters L."/>
            <person name="Kyrpides N."/>
            <person name="Mavromatis K."/>
            <person name="Ivanova N."/>
            <person name="Ovchinnikova G."/>
            <person name="Chertkov O."/>
            <person name="Detter J.C."/>
            <person name="Tapia R."/>
            <person name="Han C."/>
            <person name="Land M."/>
            <person name="Hauser L."/>
            <person name="Markowitz V."/>
            <person name="Cheng J.-F."/>
            <person name="Hugenholtz P."/>
            <person name="Woyke T."/>
            <person name="Wu D."/>
            <person name="Tindall B."/>
            <person name="Schuetze A."/>
            <person name="Brambilla E."/>
            <person name="Klenk H.-P."/>
            <person name="Eisen J.A."/>
        </authorList>
    </citation>
    <scope>NUCLEOTIDE SEQUENCE [LARGE SCALE GENOMIC DNA]</scope>
    <source>
        <strain evidence="4">ATCC 25205 / DSM 745 / LMG 13164 / NCIMB 1802</strain>
    </source>
</reference>
<dbReference type="OrthoDB" id="9801052at2"/>
<dbReference type="eggNOG" id="COG0739">
    <property type="taxonomic scope" value="Bacteria"/>
</dbReference>
<dbReference type="InterPro" id="IPR016047">
    <property type="entry name" value="M23ase_b-sheet_dom"/>
</dbReference>
<dbReference type="AlphaFoldDB" id="G0IVU6"/>
<gene>
    <name evidence="3" type="ordered locus">Cycma_1091</name>
</gene>
<dbReference type="InterPro" id="IPR011055">
    <property type="entry name" value="Dup_hybrid_motif"/>
</dbReference>
<evidence type="ECO:0000313" key="3">
    <source>
        <dbReference type="EMBL" id="AEL24863.1"/>
    </source>
</evidence>
<keyword evidence="4" id="KW-1185">Reference proteome</keyword>
<dbReference type="Proteomes" id="UP000001635">
    <property type="component" value="Chromosome"/>
</dbReference>
<dbReference type="KEGG" id="cmr:Cycma_1091"/>
<dbReference type="HOGENOM" id="CLU_104232_0_0_10"/>